<evidence type="ECO:0000313" key="2">
    <source>
        <dbReference type="Proteomes" id="UP000031523"/>
    </source>
</evidence>
<accession>A0A0B5ERX9</accession>
<evidence type="ECO:0008006" key="3">
    <source>
        <dbReference type="Google" id="ProtNLM"/>
    </source>
</evidence>
<dbReference type="Proteomes" id="UP000031523">
    <property type="component" value="Chromosome"/>
</dbReference>
<dbReference type="AlphaFoldDB" id="A0A0B5ERX9"/>
<dbReference type="KEGG" id="sals:SLNWT_5202"/>
<sequence length="355" mass="39810">MLKDSSLRGYLLEESLAWLLRRSGYRLLVHENQDPVELISEGDTLRVRGRGALHQVDVLGEFTFTPAFSMPVRLFLEAKYEQKPCGLEKVRNAHGVLHDVNENFMTGPETRPRQRYTYSYALFSASGFTANAQKYALAHQISLVDLSGASFTWLLGHIGTTVQSLFKAQQYLPQGVSFPVNWMRAELRRALGTSPLHLLPQAVVPDGRFRRAASAALAEYSEVLCSRSAVELLLGFPSAPFVLPLATDDHERFLQYAEARPDHTVRIKRRGTGGSAEWTLSPADEVGAYELAFKLPEHIEDWISGVEGKERRRTVEIKEQFLSMITLYRVDGAGVRTYRLRYEAGSLSRAGAPLP</sequence>
<evidence type="ECO:0000313" key="1">
    <source>
        <dbReference type="EMBL" id="AJE85578.1"/>
    </source>
</evidence>
<dbReference type="EMBL" id="CP010519">
    <property type="protein sequence ID" value="AJE85578.1"/>
    <property type="molecule type" value="Genomic_DNA"/>
</dbReference>
<protein>
    <recommendedName>
        <fullName evidence="3">Restriction endonuclease type IV Mrr domain-containing protein</fullName>
    </recommendedName>
</protein>
<proteinExistence type="predicted"/>
<reference evidence="1 2" key="1">
    <citation type="submission" date="2015-01" db="EMBL/GenBank/DDBJ databases">
        <title>Enhanced salinomycin production by adjusting the supply of polyketide extender units in Streptomyce albus DSM 41398.</title>
        <authorList>
            <person name="Lu C."/>
        </authorList>
    </citation>
    <scope>NUCLEOTIDE SEQUENCE [LARGE SCALE GENOMIC DNA]</scope>
    <source>
        <strain evidence="2">ATCC 21838 / DSM 41398 / FERM P-419 / JCM 4703 / NBRC 107858</strain>
    </source>
</reference>
<gene>
    <name evidence="1" type="ORF">SLNWT_5202</name>
</gene>
<keyword evidence="2" id="KW-1185">Reference proteome</keyword>
<name>A0A0B5ERX9_STRA4</name>
<organism evidence="1 2">
    <name type="scientific">Streptomyces albus (strain ATCC 21838 / DSM 41398 / FERM P-419 / JCM 4703 / NBRC 107858)</name>
    <dbReference type="NCBI Taxonomy" id="1081613"/>
    <lineage>
        <taxon>Bacteria</taxon>
        <taxon>Bacillati</taxon>
        <taxon>Actinomycetota</taxon>
        <taxon>Actinomycetes</taxon>
        <taxon>Kitasatosporales</taxon>
        <taxon>Streptomycetaceae</taxon>
        <taxon>Streptomyces</taxon>
    </lineage>
</organism>